<organism evidence="7 8">
    <name type="scientific">Candidatus Uhrbacteria bacterium CG22_combo_CG10-13_8_21_14_all_47_17</name>
    <dbReference type="NCBI Taxonomy" id="1975041"/>
    <lineage>
        <taxon>Bacteria</taxon>
        <taxon>Candidatus Uhriibacteriota</taxon>
    </lineage>
</organism>
<evidence type="ECO:0000256" key="1">
    <source>
        <dbReference type="ARBA" id="ARBA00005854"/>
    </source>
</evidence>
<evidence type="ECO:0000256" key="3">
    <source>
        <dbReference type="ARBA" id="ARBA00023027"/>
    </source>
</evidence>
<dbReference type="AlphaFoldDB" id="A0A2H0BT68"/>
<comment type="similarity">
    <text evidence="1 4">Belongs to the D-isomer specific 2-hydroxyacid dehydrogenase family.</text>
</comment>
<feature type="domain" description="D-isomer specific 2-hydroxyacid dehydrogenase catalytic" evidence="5">
    <location>
        <begin position="6"/>
        <end position="326"/>
    </location>
</feature>
<dbReference type="Pfam" id="PF02826">
    <property type="entry name" value="2-Hacid_dh_C"/>
    <property type="match status" value="1"/>
</dbReference>
<proteinExistence type="inferred from homology"/>
<comment type="caution">
    <text evidence="7">The sequence shown here is derived from an EMBL/GenBank/DDBJ whole genome shotgun (WGS) entry which is preliminary data.</text>
</comment>
<sequence length="329" mass="35941">MAKPKVFITRLIPDEGIKALKKKGYLVDVYEKDRVIPRQELLKRVQGVDAILSLLTDKIDGAVLDAAGKQLQIVANYAVGFDNIDLPAAKSRHIPVTNTPAPEVSEAVAEHVFALMLGLAHRIVEADKYARAEKYKGWAPNLLLGTDLHGKTLGIVGLGHIGTAVAKRAVNGFGMKCLYTDLKPNKAFEKEFGAKFVKKEVLLKKADFITLHIPLFPSTRHYLSTKEFNLMKKTAFIVNTSRGPVVDEKALLKALKAKKIASAGIDVYECEPAIDCDIRDNLELKSFDTVILTPHIASGTIEARQAMSLLAAKNIIAVLSGKKPLTPAK</sequence>
<accession>A0A2H0BT68</accession>
<evidence type="ECO:0000259" key="6">
    <source>
        <dbReference type="Pfam" id="PF02826"/>
    </source>
</evidence>
<dbReference type="InterPro" id="IPR036291">
    <property type="entry name" value="NAD(P)-bd_dom_sf"/>
</dbReference>
<dbReference type="SUPFAM" id="SSF52283">
    <property type="entry name" value="Formate/glycerate dehydrogenase catalytic domain-like"/>
    <property type="match status" value="1"/>
</dbReference>
<dbReference type="CDD" id="cd05301">
    <property type="entry name" value="GDH"/>
    <property type="match status" value="1"/>
</dbReference>
<dbReference type="InterPro" id="IPR029753">
    <property type="entry name" value="D-isomer_DH_CS"/>
</dbReference>
<evidence type="ECO:0000313" key="7">
    <source>
        <dbReference type="EMBL" id="PIP60178.1"/>
    </source>
</evidence>
<name>A0A2H0BT68_9BACT</name>
<reference evidence="7 8" key="1">
    <citation type="submission" date="2017-09" db="EMBL/GenBank/DDBJ databases">
        <title>Depth-based differentiation of microbial function through sediment-hosted aquifers and enrichment of novel symbionts in the deep terrestrial subsurface.</title>
        <authorList>
            <person name="Probst A.J."/>
            <person name="Ladd B."/>
            <person name="Jarett J.K."/>
            <person name="Geller-Mcgrath D.E."/>
            <person name="Sieber C.M."/>
            <person name="Emerson J.B."/>
            <person name="Anantharaman K."/>
            <person name="Thomas B.C."/>
            <person name="Malmstrom R."/>
            <person name="Stieglmeier M."/>
            <person name="Klingl A."/>
            <person name="Woyke T."/>
            <person name="Ryan C.M."/>
            <person name="Banfield J.F."/>
        </authorList>
    </citation>
    <scope>NUCLEOTIDE SEQUENCE [LARGE SCALE GENOMIC DNA]</scope>
    <source>
        <strain evidence="7">CG22_combo_CG10-13_8_21_14_all_47_17</strain>
    </source>
</reference>
<keyword evidence="2 4" id="KW-0560">Oxidoreductase</keyword>
<dbReference type="SUPFAM" id="SSF51735">
    <property type="entry name" value="NAD(P)-binding Rossmann-fold domains"/>
    <property type="match status" value="1"/>
</dbReference>
<dbReference type="EMBL" id="PCSZ01000078">
    <property type="protein sequence ID" value="PIP60178.1"/>
    <property type="molecule type" value="Genomic_DNA"/>
</dbReference>
<dbReference type="PANTHER" id="PTHR42789:SF1">
    <property type="entry name" value="D-ISOMER SPECIFIC 2-HYDROXYACID DEHYDROGENASE FAMILY PROTEIN (AFU_ORTHOLOGUE AFUA_6G10090)"/>
    <property type="match status" value="1"/>
</dbReference>
<dbReference type="GO" id="GO:0016616">
    <property type="term" value="F:oxidoreductase activity, acting on the CH-OH group of donors, NAD or NADP as acceptor"/>
    <property type="evidence" value="ECO:0007669"/>
    <property type="project" value="InterPro"/>
</dbReference>
<feature type="domain" description="D-isomer specific 2-hydroxyacid dehydrogenase NAD-binding" evidence="6">
    <location>
        <begin position="113"/>
        <end position="297"/>
    </location>
</feature>
<dbReference type="PANTHER" id="PTHR42789">
    <property type="entry name" value="D-ISOMER SPECIFIC 2-HYDROXYACID DEHYDROGENASE FAMILY PROTEIN (AFU_ORTHOLOGUE AFUA_6G10090)"/>
    <property type="match status" value="1"/>
</dbReference>
<evidence type="ECO:0000313" key="8">
    <source>
        <dbReference type="Proteomes" id="UP000231581"/>
    </source>
</evidence>
<dbReference type="InterPro" id="IPR006139">
    <property type="entry name" value="D-isomer_2_OHA_DH_cat_dom"/>
</dbReference>
<dbReference type="Gene3D" id="3.40.50.720">
    <property type="entry name" value="NAD(P)-binding Rossmann-like Domain"/>
    <property type="match status" value="2"/>
</dbReference>
<dbReference type="Pfam" id="PF00389">
    <property type="entry name" value="2-Hacid_dh"/>
    <property type="match status" value="1"/>
</dbReference>
<dbReference type="PROSITE" id="PS00671">
    <property type="entry name" value="D_2_HYDROXYACID_DH_3"/>
    <property type="match status" value="1"/>
</dbReference>
<dbReference type="Proteomes" id="UP000231581">
    <property type="component" value="Unassembled WGS sequence"/>
</dbReference>
<dbReference type="InterPro" id="IPR006140">
    <property type="entry name" value="D-isomer_DH_NAD-bd"/>
</dbReference>
<evidence type="ECO:0000256" key="2">
    <source>
        <dbReference type="ARBA" id="ARBA00023002"/>
    </source>
</evidence>
<protein>
    <submittedName>
        <fullName evidence="7">D-glycerate dehydrogenase</fullName>
    </submittedName>
</protein>
<gene>
    <name evidence="7" type="ORF">COX00_04615</name>
</gene>
<dbReference type="GO" id="GO:0051287">
    <property type="term" value="F:NAD binding"/>
    <property type="evidence" value="ECO:0007669"/>
    <property type="project" value="InterPro"/>
</dbReference>
<dbReference type="FunFam" id="3.40.50.720:FF:000203">
    <property type="entry name" value="D-3-phosphoglycerate dehydrogenase (SerA)"/>
    <property type="match status" value="1"/>
</dbReference>
<evidence type="ECO:0000259" key="5">
    <source>
        <dbReference type="Pfam" id="PF00389"/>
    </source>
</evidence>
<dbReference type="InterPro" id="IPR050857">
    <property type="entry name" value="D-2-hydroxyacid_DH"/>
</dbReference>
<keyword evidence="3" id="KW-0520">NAD</keyword>
<evidence type="ECO:0000256" key="4">
    <source>
        <dbReference type="RuleBase" id="RU003719"/>
    </source>
</evidence>